<proteinExistence type="predicted"/>
<evidence type="ECO:0000313" key="3">
    <source>
        <dbReference type="Proteomes" id="UP001497516"/>
    </source>
</evidence>
<evidence type="ECO:0000313" key="2">
    <source>
        <dbReference type="EMBL" id="CAL1360228.1"/>
    </source>
</evidence>
<protein>
    <submittedName>
        <fullName evidence="2">Uncharacterized protein</fullName>
    </submittedName>
</protein>
<keyword evidence="3" id="KW-1185">Reference proteome</keyword>
<feature type="region of interest" description="Disordered" evidence="1">
    <location>
        <begin position="179"/>
        <end position="205"/>
    </location>
</feature>
<organism evidence="2 3">
    <name type="scientific">Linum trigynum</name>
    <dbReference type="NCBI Taxonomy" id="586398"/>
    <lineage>
        <taxon>Eukaryota</taxon>
        <taxon>Viridiplantae</taxon>
        <taxon>Streptophyta</taxon>
        <taxon>Embryophyta</taxon>
        <taxon>Tracheophyta</taxon>
        <taxon>Spermatophyta</taxon>
        <taxon>Magnoliopsida</taxon>
        <taxon>eudicotyledons</taxon>
        <taxon>Gunneridae</taxon>
        <taxon>Pentapetalae</taxon>
        <taxon>rosids</taxon>
        <taxon>fabids</taxon>
        <taxon>Malpighiales</taxon>
        <taxon>Linaceae</taxon>
        <taxon>Linum</taxon>
    </lineage>
</organism>
<reference evidence="2 3" key="1">
    <citation type="submission" date="2024-04" db="EMBL/GenBank/DDBJ databases">
        <authorList>
            <person name="Fracassetti M."/>
        </authorList>
    </citation>
    <scope>NUCLEOTIDE SEQUENCE [LARGE SCALE GENOMIC DNA]</scope>
</reference>
<evidence type="ECO:0000256" key="1">
    <source>
        <dbReference type="SAM" id="MobiDB-lite"/>
    </source>
</evidence>
<accession>A0AAV2CV26</accession>
<dbReference type="AlphaFoldDB" id="A0AAV2CV26"/>
<sequence>MRTFHYFITHLFLPRNNGLHIVTKLDLWVLSNAITGRKIDYSQLLFGSIVRSVDAHLGGRLPYGGFITLLLSNLGISLDGYSTVETSISIPALTVLKFIGVNPQTSKGGGTLELVARKAKPISKFVSKSMKLGESSTSVCKNLIISFEEEEAELEPEFMSEKDIRLFAEDLERDLMEGVAGTYEETQDNNHQNAETQGESKGNYH</sequence>
<gene>
    <name evidence="2" type="ORF">LTRI10_LOCUS7675</name>
</gene>
<dbReference type="EMBL" id="OZ034814">
    <property type="protein sequence ID" value="CAL1360228.1"/>
    <property type="molecule type" value="Genomic_DNA"/>
</dbReference>
<feature type="compositionally biased region" description="Polar residues" evidence="1">
    <location>
        <begin position="189"/>
        <end position="205"/>
    </location>
</feature>
<name>A0AAV2CV26_9ROSI</name>
<dbReference type="Proteomes" id="UP001497516">
    <property type="component" value="Chromosome 10"/>
</dbReference>